<proteinExistence type="predicted"/>
<feature type="chain" id="PRO_5045867713" description="Histidine phosphatase family protein" evidence="1">
    <location>
        <begin position="18"/>
        <end position="199"/>
    </location>
</feature>
<dbReference type="SMART" id="SM00855">
    <property type="entry name" value="PGAM"/>
    <property type="match status" value="1"/>
</dbReference>
<evidence type="ECO:0008006" key="4">
    <source>
        <dbReference type="Google" id="ProtNLM"/>
    </source>
</evidence>
<dbReference type="Gene3D" id="3.40.50.1240">
    <property type="entry name" value="Phosphoglycerate mutase-like"/>
    <property type="match status" value="1"/>
</dbReference>
<feature type="signal peptide" evidence="1">
    <location>
        <begin position="1"/>
        <end position="17"/>
    </location>
</feature>
<dbReference type="CDD" id="cd07067">
    <property type="entry name" value="HP_PGM_like"/>
    <property type="match status" value="1"/>
</dbReference>
<gene>
    <name evidence="2" type="ORF">GCM10011495_04260</name>
</gene>
<sequence length="199" mass="21484">MLWLVVGLAATVGNAAAQAPTKVKIKSKPVVTTVYIVRHAEKDSTSNPADPTLSALGQVRAQALRQLLVRRQPAALFTTNTTRTRATLAPLAEALKVEPQEYDPRRGRDLADRILKEYPGKTVVIVGHSNTVLSLIDDFGLVPPVDEIGENDYEYLFTVRLAEGTMPTVDMRGYGAERPRASAKTKAAPAAMIPAAPVK</sequence>
<keyword evidence="3" id="KW-1185">Reference proteome</keyword>
<comment type="caution">
    <text evidence="2">The sequence shown here is derived from an EMBL/GenBank/DDBJ whole genome shotgun (WGS) entry which is preliminary data.</text>
</comment>
<reference evidence="3" key="1">
    <citation type="journal article" date="2019" name="Int. J. Syst. Evol. Microbiol.">
        <title>The Global Catalogue of Microorganisms (GCM) 10K type strain sequencing project: providing services to taxonomists for standard genome sequencing and annotation.</title>
        <authorList>
            <consortium name="The Broad Institute Genomics Platform"/>
            <consortium name="The Broad Institute Genome Sequencing Center for Infectious Disease"/>
            <person name="Wu L."/>
            <person name="Ma J."/>
        </authorList>
    </citation>
    <scope>NUCLEOTIDE SEQUENCE [LARGE SCALE GENOMIC DNA]</scope>
    <source>
        <strain evidence="3">CGMCC 1.14966</strain>
    </source>
</reference>
<accession>A0ABQ1ZXU2</accession>
<evidence type="ECO:0000256" key="1">
    <source>
        <dbReference type="SAM" id="SignalP"/>
    </source>
</evidence>
<dbReference type="EMBL" id="BMGY01000003">
    <property type="protein sequence ID" value="GGH79879.1"/>
    <property type="molecule type" value="Genomic_DNA"/>
</dbReference>
<dbReference type="InterPro" id="IPR029033">
    <property type="entry name" value="His_PPase_superfam"/>
</dbReference>
<evidence type="ECO:0000313" key="2">
    <source>
        <dbReference type="EMBL" id="GGH79879.1"/>
    </source>
</evidence>
<organism evidence="2 3">
    <name type="scientific">Hymenobacter frigidus</name>
    <dbReference type="NCBI Taxonomy" id="1524095"/>
    <lineage>
        <taxon>Bacteria</taxon>
        <taxon>Pseudomonadati</taxon>
        <taxon>Bacteroidota</taxon>
        <taxon>Cytophagia</taxon>
        <taxon>Cytophagales</taxon>
        <taxon>Hymenobacteraceae</taxon>
        <taxon>Hymenobacter</taxon>
    </lineage>
</organism>
<dbReference type="Proteomes" id="UP000637774">
    <property type="component" value="Unassembled WGS sequence"/>
</dbReference>
<name>A0ABQ1ZXU2_9BACT</name>
<dbReference type="InterPro" id="IPR013078">
    <property type="entry name" value="His_Pase_superF_clade-1"/>
</dbReference>
<keyword evidence="1" id="KW-0732">Signal</keyword>
<dbReference type="Pfam" id="PF00300">
    <property type="entry name" value="His_Phos_1"/>
    <property type="match status" value="1"/>
</dbReference>
<evidence type="ECO:0000313" key="3">
    <source>
        <dbReference type="Proteomes" id="UP000637774"/>
    </source>
</evidence>
<dbReference type="SUPFAM" id="SSF53254">
    <property type="entry name" value="Phosphoglycerate mutase-like"/>
    <property type="match status" value="1"/>
</dbReference>
<protein>
    <recommendedName>
        <fullName evidence="4">Histidine phosphatase family protein</fullName>
    </recommendedName>
</protein>